<dbReference type="GO" id="GO:0000976">
    <property type="term" value="F:transcription cis-regulatory region binding"/>
    <property type="evidence" value="ECO:0007669"/>
    <property type="project" value="TreeGrafter"/>
</dbReference>
<dbReference type="PANTHER" id="PTHR30055:SF151">
    <property type="entry name" value="TRANSCRIPTIONAL REGULATORY PROTEIN"/>
    <property type="match status" value="1"/>
</dbReference>
<keyword evidence="1" id="KW-0805">Transcription regulation</keyword>
<dbReference type="OrthoDB" id="4540879at2"/>
<dbReference type="InterPro" id="IPR036271">
    <property type="entry name" value="Tet_transcr_reg_TetR-rel_C_sf"/>
</dbReference>
<evidence type="ECO:0000313" key="5">
    <source>
        <dbReference type="Proteomes" id="UP000183561"/>
    </source>
</evidence>
<evidence type="ECO:0000256" key="2">
    <source>
        <dbReference type="ARBA" id="ARBA00023125"/>
    </source>
</evidence>
<evidence type="ECO:0000256" key="1">
    <source>
        <dbReference type="ARBA" id="ARBA00023015"/>
    </source>
</evidence>
<dbReference type="Pfam" id="PF02909">
    <property type="entry name" value="TetR_C_1"/>
    <property type="match status" value="1"/>
</dbReference>
<evidence type="ECO:0000313" key="4">
    <source>
        <dbReference type="EMBL" id="SED12416.1"/>
    </source>
</evidence>
<dbReference type="InterPro" id="IPR001647">
    <property type="entry name" value="HTH_TetR"/>
</dbReference>
<accession>A0A1H4Y364</accession>
<dbReference type="GO" id="GO:0045892">
    <property type="term" value="P:negative regulation of DNA-templated transcription"/>
    <property type="evidence" value="ECO:0007669"/>
    <property type="project" value="InterPro"/>
</dbReference>
<dbReference type="InterPro" id="IPR050109">
    <property type="entry name" value="HTH-type_TetR-like_transc_reg"/>
</dbReference>
<protein>
    <submittedName>
        <fullName evidence="4">DNA-binding transcriptional regulator, AcrR family</fullName>
    </submittedName>
</protein>
<dbReference type="RefSeq" id="WP_072946387.1">
    <property type="nucleotide sequence ID" value="NZ_CP070609.1"/>
</dbReference>
<keyword evidence="3" id="KW-0804">Transcription</keyword>
<dbReference type="SUPFAM" id="SSF48498">
    <property type="entry name" value="Tetracyclin repressor-like, C-terminal domain"/>
    <property type="match status" value="1"/>
</dbReference>
<keyword evidence="5" id="KW-1185">Reference proteome</keyword>
<dbReference type="InterPro" id="IPR004111">
    <property type="entry name" value="Repressor_TetR_C"/>
</dbReference>
<keyword evidence="2 4" id="KW-0238">DNA-binding</keyword>
<reference evidence="5" key="1">
    <citation type="submission" date="2016-10" db="EMBL/GenBank/DDBJ databases">
        <authorList>
            <person name="Varghese N."/>
            <person name="Submissions S."/>
        </authorList>
    </citation>
    <scope>NUCLEOTIDE SEQUENCE [LARGE SCALE GENOMIC DNA]</scope>
    <source>
        <strain evidence="5">DSM 44498</strain>
    </source>
</reference>
<dbReference type="InterPro" id="IPR009057">
    <property type="entry name" value="Homeodomain-like_sf"/>
</dbReference>
<dbReference type="EMBL" id="FNSV01000005">
    <property type="protein sequence ID" value="SED12416.1"/>
    <property type="molecule type" value="Genomic_DNA"/>
</dbReference>
<name>A0A1H4Y364_9NOCA</name>
<dbReference type="SUPFAM" id="SSF46689">
    <property type="entry name" value="Homeodomain-like"/>
    <property type="match status" value="1"/>
</dbReference>
<dbReference type="PROSITE" id="PS50977">
    <property type="entry name" value="HTH_TETR_2"/>
    <property type="match status" value="1"/>
</dbReference>
<dbReference type="GO" id="GO:0003700">
    <property type="term" value="F:DNA-binding transcription factor activity"/>
    <property type="evidence" value="ECO:0007669"/>
    <property type="project" value="TreeGrafter"/>
</dbReference>
<dbReference type="Gene3D" id="1.10.357.10">
    <property type="entry name" value="Tetracycline Repressor, domain 2"/>
    <property type="match status" value="1"/>
</dbReference>
<gene>
    <name evidence="4" type="ORF">SAMN04490239_6912</name>
</gene>
<dbReference type="PANTHER" id="PTHR30055">
    <property type="entry name" value="HTH-TYPE TRANSCRIPTIONAL REGULATOR RUTR"/>
    <property type="match status" value="1"/>
</dbReference>
<sequence length="221" mass="24389">MSTSDSVGGARVGKRTGRPRSLSEDDIVQAALADNLSTLTMPAVARRLGVSHSTIYRYFPDREALLRACVDHVARSMDWPDPELDWRELLLAFADRLWASFERYPGLAQVELTVPGTPSGVVDCIETLVLSLHRQGFSTRDALLVVDFVAELTMTQFSMMGGLDDTVSPTDSRTAREAYQDSWGGSPVLAQALGDESTWQDRGWMEDKLALVLDGLALRRL</sequence>
<dbReference type="Proteomes" id="UP000183561">
    <property type="component" value="Unassembled WGS sequence"/>
</dbReference>
<dbReference type="Pfam" id="PF00440">
    <property type="entry name" value="TetR_N"/>
    <property type="match status" value="1"/>
</dbReference>
<evidence type="ECO:0000256" key="3">
    <source>
        <dbReference type="ARBA" id="ARBA00023163"/>
    </source>
</evidence>
<organism evidence="4 5">
    <name type="scientific">Rhodococcus koreensis</name>
    <dbReference type="NCBI Taxonomy" id="99653"/>
    <lineage>
        <taxon>Bacteria</taxon>
        <taxon>Bacillati</taxon>
        <taxon>Actinomycetota</taxon>
        <taxon>Actinomycetes</taxon>
        <taxon>Mycobacteriales</taxon>
        <taxon>Nocardiaceae</taxon>
        <taxon>Rhodococcus</taxon>
    </lineage>
</organism>
<dbReference type="CDD" id="cd00569">
    <property type="entry name" value="HTH_Hin_like"/>
    <property type="match status" value="1"/>
</dbReference>
<proteinExistence type="predicted"/>
<dbReference type="AlphaFoldDB" id="A0A1H4Y364"/>